<evidence type="ECO:0000313" key="2">
    <source>
        <dbReference type="EMBL" id="KAK5802605.1"/>
    </source>
</evidence>
<feature type="region of interest" description="Disordered" evidence="1">
    <location>
        <begin position="131"/>
        <end position="151"/>
    </location>
</feature>
<dbReference type="InterPro" id="IPR044824">
    <property type="entry name" value="MAIN-like"/>
</dbReference>
<dbReference type="EMBL" id="JARKNE010000009">
    <property type="protein sequence ID" value="KAK5802605.1"/>
    <property type="molecule type" value="Genomic_DNA"/>
</dbReference>
<protein>
    <submittedName>
        <fullName evidence="2">Uncharacterized protein</fullName>
    </submittedName>
</protein>
<feature type="compositionally biased region" description="Basic and acidic residues" evidence="1">
    <location>
        <begin position="134"/>
        <end position="146"/>
    </location>
</feature>
<sequence length="287" mass="33059">MVIIPSSAYIHSSLWCISAPVINFQTVEWYHGDRVLWQFGCIQYILTLLVRLGEIHGINRRGKHGNDWGEVHEEYITIWNNQLGRAPQMDCALDLQPSLQYIQWYCEIGKPFLFGGQLMVVLPHTTRIGQPLPDLHHAPEPERHSGDSSYHPDLGGDDYFQGLLGHRYHSEFDIVSPLPHQYFSHPGFYPPQYSTHFYLYPPPYSTSPDLYPLPYSTPLDLYPPLYSIPPGPYPLLYSTPPGSSSSMAFETYDFSSMFRIPPHIDKENVDRCNHSQRERRAPQKICP</sequence>
<dbReference type="PANTHER" id="PTHR46033:SF8">
    <property type="entry name" value="PROTEIN MAINTENANCE OF MERISTEMS-LIKE"/>
    <property type="match status" value="1"/>
</dbReference>
<feature type="region of interest" description="Disordered" evidence="1">
    <location>
        <begin position="267"/>
        <end position="287"/>
    </location>
</feature>
<evidence type="ECO:0000313" key="3">
    <source>
        <dbReference type="Proteomes" id="UP001358586"/>
    </source>
</evidence>
<evidence type="ECO:0000256" key="1">
    <source>
        <dbReference type="SAM" id="MobiDB-lite"/>
    </source>
</evidence>
<keyword evidence="3" id="KW-1185">Reference proteome</keyword>
<name>A0ABR0NMW0_GOSAR</name>
<accession>A0ABR0NMW0</accession>
<gene>
    <name evidence="2" type="ORF">PVK06_030212</name>
</gene>
<organism evidence="2 3">
    <name type="scientific">Gossypium arboreum</name>
    <name type="common">Tree cotton</name>
    <name type="synonym">Gossypium nanking</name>
    <dbReference type="NCBI Taxonomy" id="29729"/>
    <lineage>
        <taxon>Eukaryota</taxon>
        <taxon>Viridiplantae</taxon>
        <taxon>Streptophyta</taxon>
        <taxon>Embryophyta</taxon>
        <taxon>Tracheophyta</taxon>
        <taxon>Spermatophyta</taxon>
        <taxon>Magnoliopsida</taxon>
        <taxon>eudicotyledons</taxon>
        <taxon>Gunneridae</taxon>
        <taxon>Pentapetalae</taxon>
        <taxon>rosids</taxon>
        <taxon>malvids</taxon>
        <taxon>Malvales</taxon>
        <taxon>Malvaceae</taxon>
        <taxon>Malvoideae</taxon>
        <taxon>Gossypium</taxon>
    </lineage>
</organism>
<dbReference type="Proteomes" id="UP001358586">
    <property type="component" value="Chromosome 9"/>
</dbReference>
<comment type="caution">
    <text evidence="2">The sequence shown here is derived from an EMBL/GenBank/DDBJ whole genome shotgun (WGS) entry which is preliminary data.</text>
</comment>
<proteinExistence type="predicted"/>
<dbReference type="PANTHER" id="PTHR46033">
    <property type="entry name" value="PROTEIN MAIN-LIKE 2"/>
    <property type="match status" value="1"/>
</dbReference>
<reference evidence="2 3" key="1">
    <citation type="submission" date="2023-03" db="EMBL/GenBank/DDBJ databases">
        <title>WGS of Gossypium arboreum.</title>
        <authorList>
            <person name="Yu D."/>
        </authorList>
    </citation>
    <scope>NUCLEOTIDE SEQUENCE [LARGE SCALE GENOMIC DNA]</scope>
    <source>
        <tissue evidence="2">Leaf</tissue>
    </source>
</reference>
<feature type="compositionally biased region" description="Basic and acidic residues" evidence="1">
    <location>
        <begin position="267"/>
        <end position="281"/>
    </location>
</feature>